<dbReference type="Proteomes" id="UP000254741">
    <property type="component" value="Unassembled WGS sequence"/>
</dbReference>
<keyword evidence="1" id="KW-1133">Transmembrane helix</keyword>
<feature type="transmembrane region" description="Helical" evidence="1">
    <location>
        <begin position="20"/>
        <end position="43"/>
    </location>
</feature>
<dbReference type="EMBL" id="UGXG01000002">
    <property type="protein sequence ID" value="SUG47759.1"/>
    <property type="molecule type" value="Genomic_DNA"/>
</dbReference>
<organism evidence="2 3">
    <name type="scientific">Salmonella enterica subsp. arizonae</name>
    <dbReference type="NCBI Taxonomy" id="59203"/>
    <lineage>
        <taxon>Bacteria</taxon>
        <taxon>Pseudomonadati</taxon>
        <taxon>Pseudomonadota</taxon>
        <taxon>Gammaproteobacteria</taxon>
        <taxon>Enterobacterales</taxon>
        <taxon>Enterobacteriaceae</taxon>
        <taxon>Salmonella</taxon>
    </lineage>
</organism>
<name>A0A379TE22_SALER</name>
<accession>A0A379TE22</accession>
<sequence>MCDVVTNSKTRHIGRVLLSVYSYFESSFFDFVFYFAQFTLWVFSYKAQWLMAPLSFQFPENQRSPHL</sequence>
<keyword evidence="1" id="KW-0472">Membrane</keyword>
<keyword evidence="1" id="KW-0812">Transmembrane</keyword>
<reference evidence="2 3" key="1">
    <citation type="submission" date="2018-06" db="EMBL/GenBank/DDBJ databases">
        <authorList>
            <consortium name="Pathogen Informatics"/>
            <person name="Doyle S."/>
        </authorList>
    </citation>
    <scope>NUCLEOTIDE SEQUENCE [LARGE SCALE GENOMIC DNA]</scope>
    <source>
        <strain evidence="2 3">NCTC8297</strain>
    </source>
</reference>
<gene>
    <name evidence="2" type="ORF">NCTC8297_03037</name>
</gene>
<dbReference type="AlphaFoldDB" id="A0A379TE22"/>
<evidence type="ECO:0000313" key="3">
    <source>
        <dbReference type="Proteomes" id="UP000254741"/>
    </source>
</evidence>
<evidence type="ECO:0000313" key="2">
    <source>
        <dbReference type="EMBL" id="SUG47759.1"/>
    </source>
</evidence>
<proteinExistence type="predicted"/>
<evidence type="ECO:0000256" key="1">
    <source>
        <dbReference type="SAM" id="Phobius"/>
    </source>
</evidence>
<protein>
    <submittedName>
        <fullName evidence="2">Uncharacterized protein</fullName>
    </submittedName>
</protein>